<organism evidence="1 2">
    <name type="scientific">Blattamonas nauphoetae</name>
    <dbReference type="NCBI Taxonomy" id="2049346"/>
    <lineage>
        <taxon>Eukaryota</taxon>
        <taxon>Metamonada</taxon>
        <taxon>Preaxostyla</taxon>
        <taxon>Oxymonadida</taxon>
        <taxon>Blattamonas</taxon>
    </lineage>
</organism>
<evidence type="ECO:0000313" key="1">
    <source>
        <dbReference type="EMBL" id="KAK2955235.1"/>
    </source>
</evidence>
<accession>A0ABQ9XUU0</accession>
<protein>
    <submittedName>
        <fullName evidence="1">Uncharacterized protein</fullName>
    </submittedName>
</protein>
<reference evidence="1 2" key="1">
    <citation type="journal article" date="2022" name="bioRxiv">
        <title>Genomics of Preaxostyla Flagellates Illuminates Evolutionary Transitions and the Path Towards Mitochondrial Loss.</title>
        <authorList>
            <person name="Novak L.V.F."/>
            <person name="Treitli S.C."/>
            <person name="Pyrih J."/>
            <person name="Halakuc P."/>
            <person name="Pipaliya S.V."/>
            <person name="Vacek V."/>
            <person name="Brzon O."/>
            <person name="Soukal P."/>
            <person name="Eme L."/>
            <person name="Dacks J.B."/>
            <person name="Karnkowska A."/>
            <person name="Elias M."/>
            <person name="Hampl V."/>
        </authorList>
    </citation>
    <scope>NUCLEOTIDE SEQUENCE [LARGE SCALE GENOMIC DNA]</scope>
    <source>
        <strain evidence="1">NAU3</strain>
        <tissue evidence="1">Gut</tissue>
    </source>
</reference>
<comment type="caution">
    <text evidence="1">The sequence shown here is derived from an EMBL/GenBank/DDBJ whole genome shotgun (WGS) entry which is preliminary data.</text>
</comment>
<name>A0ABQ9XUU0_9EUKA</name>
<sequence length="362" mass="39213">MFYIFALLSASSFRSPTSNSIGPDEFGMDNIDSDAGTATLWMKFNQKTDIVADKPIVITFVKTPILDKDNPVLVEITIPEAVALGDDLNYTHIINDIGESLLFDTMYSLYSYQHNSEDPAVDLPSVEFFIEPKKLGVQIVPITQTKYALECNVKYNVKKDTKIPITFTAGDVTISPTIKIAKDSKAQTVDLDIVTAAAEGKFLAGTAYTISCEGYTPSETTFTPADNSKLTGESALVKAGEKEDGAKDKVTVTLRNALLPAEAGLPEGYTQKLSLFHDIKVKANREHTLDKSDKFKWTHAAGSVAVEYLFNDCQIGKGSTVNATLVISPDLTFTDQPITYAAGAKSVASVVAALFAVISFVF</sequence>
<keyword evidence="2" id="KW-1185">Reference proteome</keyword>
<proteinExistence type="predicted"/>
<dbReference type="Proteomes" id="UP001281761">
    <property type="component" value="Unassembled WGS sequence"/>
</dbReference>
<dbReference type="EMBL" id="JARBJD010000069">
    <property type="protein sequence ID" value="KAK2955235.1"/>
    <property type="molecule type" value="Genomic_DNA"/>
</dbReference>
<evidence type="ECO:0000313" key="2">
    <source>
        <dbReference type="Proteomes" id="UP001281761"/>
    </source>
</evidence>
<gene>
    <name evidence="1" type="ORF">BLNAU_9787</name>
</gene>